<organism evidence="1 2">
    <name type="scientific">Cuscuta epithymum</name>
    <dbReference type="NCBI Taxonomy" id="186058"/>
    <lineage>
        <taxon>Eukaryota</taxon>
        <taxon>Viridiplantae</taxon>
        <taxon>Streptophyta</taxon>
        <taxon>Embryophyta</taxon>
        <taxon>Tracheophyta</taxon>
        <taxon>Spermatophyta</taxon>
        <taxon>Magnoliopsida</taxon>
        <taxon>eudicotyledons</taxon>
        <taxon>Gunneridae</taxon>
        <taxon>Pentapetalae</taxon>
        <taxon>asterids</taxon>
        <taxon>lamiids</taxon>
        <taxon>Solanales</taxon>
        <taxon>Convolvulaceae</taxon>
        <taxon>Cuscuteae</taxon>
        <taxon>Cuscuta</taxon>
        <taxon>Cuscuta subgen. Cuscuta</taxon>
    </lineage>
</organism>
<dbReference type="Proteomes" id="UP001152523">
    <property type="component" value="Unassembled WGS sequence"/>
</dbReference>
<keyword evidence="2" id="KW-1185">Reference proteome</keyword>
<name>A0AAV0C6D9_9ASTE</name>
<gene>
    <name evidence="1" type="ORF">CEPIT_LOCUS3218</name>
</gene>
<comment type="caution">
    <text evidence="1">The sequence shown here is derived from an EMBL/GenBank/DDBJ whole genome shotgun (WGS) entry which is preliminary data.</text>
</comment>
<evidence type="ECO:0000313" key="2">
    <source>
        <dbReference type="Proteomes" id="UP001152523"/>
    </source>
</evidence>
<accession>A0AAV0C6D9</accession>
<evidence type="ECO:0000313" key="1">
    <source>
        <dbReference type="EMBL" id="CAH9069892.1"/>
    </source>
</evidence>
<dbReference type="EMBL" id="CAMAPF010000017">
    <property type="protein sequence ID" value="CAH9069892.1"/>
    <property type="molecule type" value="Genomic_DNA"/>
</dbReference>
<dbReference type="AlphaFoldDB" id="A0AAV0C6D9"/>
<sequence>MVGLHGGLEDRDARTRSFGIPRWCRSRRRSHATVLRRVFHSSTGGSCFTVAAQGEGFPGAGLECLFHRSSGPRLARAWVSEMAVTGGYFCLSPEYSFCSGESALVLELYERRVSLFSNGLASCLVRN</sequence>
<reference evidence="1" key="1">
    <citation type="submission" date="2022-07" db="EMBL/GenBank/DDBJ databases">
        <authorList>
            <person name="Macas J."/>
            <person name="Novak P."/>
            <person name="Neumann P."/>
        </authorList>
    </citation>
    <scope>NUCLEOTIDE SEQUENCE</scope>
</reference>
<protein>
    <submittedName>
        <fullName evidence="1">Uncharacterized protein</fullName>
    </submittedName>
</protein>
<proteinExistence type="predicted"/>